<sequence>MFFRCLVLFFTIASIVLCPWAIVGSYKNQSHLTENYLIGVQITGLDVGKLFAGANSKRDFAKMPRYVDVKPTPTATESLVTAFPKRDVVGDIESALGNAGGDITSAVGGINVDSLTAQAASATKDVNTAEIASKISELAASASIPDSLATIAAGLADGIDIESVVSELDYRDLGLADYYSVSYWGYCRGYMNGVNGTDELLDNLGKFGDNFNKDDVKFVWCSSPKPGFKFDPLDLVKREMTNAVTNSVDGFNGLPQELSNTIKAQLLAIIASVDYEDLNLPGDLKDKLTLLNNVTKAALAMLIAGTGLAFISFIFQSVGLCCSPNNSCLSCLNFMLMLLFFICILLGAGLSTGAYMFVRSEVNDEIDDFGLKSFLSVQYYAFAWSAMVASFLAIVFAAVGYCCGCFSGTRRSYKRVQEPPMAYEHKGYH</sequence>
<dbReference type="RefSeq" id="XP_025334661.1">
    <property type="nucleotide sequence ID" value="XM_025480361.1"/>
</dbReference>
<dbReference type="Gene3D" id="1.20.140.150">
    <property type="match status" value="1"/>
</dbReference>
<organism evidence="2 3">
    <name type="scientific">Candidozyma duobushaemuli</name>
    <dbReference type="NCBI Taxonomy" id="1231522"/>
    <lineage>
        <taxon>Eukaryota</taxon>
        <taxon>Fungi</taxon>
        <taxon>Dikarya</taxon>
        <taxon>Ascomycota</taxon>
        <taxon>Saccharomycotina</taxon>
        <taxon>Pichiomycetes</taxon>
        <taxon>Metschnikowiaceae</taxon>
        <taxon>Candidozyma</taxon>
    </lineage>
</organism>
<dbReference type="InterPro" id="IPR009571">
    <property type="entry name" value="SUR7/Rim9-like_fungi"/>
</dbReference>
<evidence type="ECO:0000313" key="3">
    <source>
        <dbReference type="Proteomes" id="UP000244406"/>
    </source>
</evidence>
<comment type="caution">
    <text evidence="2">The sequence shown here is derived from an EMBL/GenBank/DDBJ whole genome shotgun (WGS) entry which is preliminary data.</text>
</comment>
<dbReference type="GO" id="GO:0005886">
    <property type="term" value="C:plasma membrane"/>
    <property type="evidence" value="ECO:0007669"/>
    <property type="project" value="InterPro"/>
</dbReference>
<dbReference type="EMBL" id="PKFP01000001">
    <property type="protein sequence ID" value="PVH13721.1"/>
    <property type="molecule type" value="Genomic_DNA"/>
</dbReference>
<feature type="transmembrane region" description="Helical" evidence="1">
    <location>
        <begin position="378"/>
        <end position="406"/>
    </location>
</feature>
<feature type="transmembrane region" description="Helical" evidence="1">
    <location>
        <begin position="334"/>
        <end position="358"/>
    </location>
</feature>
<keyword evidence="1" id="KW-1133">Transmembrane helix</keyword>
<name>A0A2V1AA86_9ASCO</name>
<dbReference type="VEuPathDB" id="FungiDB:CXQ87_001839"/>
<accession>A0A2V1AA86</accession>
<reference evidence="2 3" key="1">
    <citation type="submission" date="2017-12" db="EMBL/GenBank/DDBJ databases">
        <title>Genome Sequence of the Amphotericin B-resistant Candida duobushaemulonii strain, B09383.</title>
        <authorList>
            <person name="Chow N.A."/>
            <person name="Gade L."/>
            <person name="Batra D."/>
            <person name="Rowe L.A."/>
            <person name="Loparev V.N."/>
            <person name="Litvintseva A.P."/>
        </authorList>
    </citation>
    <scope>NUCLEOTIDE SEQUENCE [LARGE SCALE GENOMIC DNA]</scope>
    <source>
        <strain evidence="2 3">B09383</strain>
    </source>
</reference>
<feature type="transmembrane region" description="Helical" evidence="1">
    <location>
        <begin position="297"/>
        <end position="322"/>
    </location>
</feature>
<keyword evidence="3" id="KW-1185">Reference proteome</keyword>
<dbReference type="InterPro" id="IPR052413">
    <property type="entry name" value="SUR7_domain"/>
</dbReference>
<keyword evidence="1" id="KW-0472">Membrane</keyword>
<dbReference type="AlphaFoldDB" id="A0A2V1AA86"/>
<evidence type="ECO:0000256" key="1">
    <source>
        <dbReference type="SAM" id="Phobius"/>
    </source>
</evidence>
<proteinExistence type="predicted"/>
<dbReference type="Proteomes" id="UP000244406">
    <property type="component" value="Unassembled WGS sequence"/>
</dbReference>
<protein>
    <submittedName>
        <fullName evidence="2">Uncharacterized protein</fullName>
    </submittedName>
</protein>
<dbReference type="GO" id="GO:0051285">
    <property type="term" value="C:cell cortex of cell tip"/>
    <property type="evidence" value="ECO:0007669"/>
    <property type="project" value="TreeGrafter"/>
</dbReference>
<evidence type="ECO:0000313" key="2">
    <source>
        <dbReference type="EMBL" id="PVH13721.1"/>
    </source>
</evidence>
<dbReference type="PANTHER" id="PTHR28019">
    <property type="entry name" value="CELL MEMBRANE PROTEIN YLR413W-RELATED"/>
    <property type="match status" value="1"/>
</dbReference>
<keyword evidence="1" id="KW-0812">Transmembrane</keyword>
<dbReference type="Pfam" id="PF06687">
    <property type="entry name" value="SUR7"/>
    <property type="match status" value="1"/>
</dbReference>
<dbReference type="GO" id="GO:0031505">
    <property type="term" value="P:fungal-type cell wall organization"/>
    <property type="evidence" value="ECO:0007669"/>
    <property type="project" value="TreeGrafter"/>
</dbReference>
<dbReference type="PANTHER" id="PTHR28019:SF2">
    <property type="entry name" value="CELL MEMBRANE PROTEIN YLR413W-RELATED"/>
    <property type="match status" value="1"/>
</dbReference>
<dbReference type="GeneID" id="37001839"/>
<gene>
    <name evidence="2" type="ORF">CXQ87_001839</name>
</gene>